<evidence type="ECO:0000256" key="2">
    <source>
        <dbReference type="ARBA" id="ARBA00022645"/>
    </source>
</evidence>
<dbReference type="RefSeq" id="WP_193926944.1">
    <property type="nucleotide sequence ID" value="NZ_JADEYC010000005.1"/>
</dbReference>
<evidence type="ECO:0000256" key="5">
    <source>
        <dbReference type="ARBA" id="ARBA00022825"/>
    </source>
</evidence>
<sequence>MSARERRRPARLHPGDTVALVAPAGPVPGDVLDAGLEHLRSWGLHVRLGEHLLDRHPRLDYLAGTDTDRAADLRRAYCDPDIAAVLCARGGYGCTRVLEHLDWTAMSAAEPKALVGSSDVTALHEAFAAHLGVVTAFAPMVGTAAFAEDAPAREHLRRSLFDPETTTTLTRSDAEELVPGRARGVTYGGNLALLAAGLGAPDAGPRPERGIAVLEDVGEEPYRIDRALQQLLRAGWFAGASAVVLGSWTDCGPPEQVRATLLDRLGGLGVPVLGGLGFGHCAGQRTVPLGVAAEVDTAARALSLTRPALR</sequence>
<feature type="active site" description="Charge relay system" evidence="6">
    <location>
        <position position="280"/>
    </location>
</feature>
<feature type="active site" description="Charge relay system" evidence="6">
    <location>
        <position position="215"/>
    </location>
</feature>
<evidence type="ECO:0000259" key="8">
    <source>
        <dbReference type="Pfam" id="PF17676"/>
    </source>
</evidence>
<dbReference type="Pfam" id="PF17676">
    <property type="entry name" value="Peptidase_S66C"/>
    <property type="match status" value="1"/>
</dbReference>
<evidence type="ECO:0000313" key="9">
    <source>
        <dbReference type="EMBL" id="MBE9373511.1"/>
    </source>
</evidence>
<dbReference type="Proteomes" id="UP000598360">
    <property type="component" value="Unassembled WGS sequence"/>
</dbReference>
<dbReference type="GO" id="GO:0006508">
    <property type="term" value="P:proteolysis"/>
    <property type="evidence" value="ECO:0007669"/>
    <property type="project" value="UniProtKB-KW"/>
</dbReference>
<dbReference type="InterPro" id="IPR003507">
    <property type="entry name" value="S66_fam"/>
</dbReference>
<keyword evidence="5" id="KW-0720">Serine protease</keyword>
<evidence type="ECO:0000259" key="7">
    <source>
        <dbReference type="Pfam" id="PF02016"/>
    </source>
</evidence>
<evidence type="ECO:0000313" key="10">
    <source>
        <dbReference type="Proteomes" id="UP000598360"/>
    </source>
</evidence>
<dbReference type="InterPro" id="IPR027461">
    <property type="entry name" value="Carboxypeptidase_A_C_sf"/>
</dbReference>
<dbReference type="PIRSF" id="PIRSF028757">
    <property type="entry name" value="LD-carboxypeptidase"/>
    <property type="match status" value="1"/>
</dbReference>
<feature type="domain" description="LD-carboxypeptidase C-terminal" evidence="8">
    <location>
        <begin position="183"/>
        <end position="295"/>
    </location>
</feature>
<dbReference type="EMBL" id="JADEYC010000005">
    <property type="protein sequence ID" value="MBE9373511.1"/>
    <property type="molecule type" value="Genomic_DNA"/>
</dbReference>
<organism evidence="9 10">
    <name type="scientific">Saccharopolyspora montiporae</name>
    <dbReference type="NCBI Taxonomy" id="2781240"/>
    <lineage>
        <taxon>Bacteria</taxon>
        <taxon>Bacillati</taxon>
        <taxon>Actinomycetota</taxon>
        <taxon>Actinomycetes</taxon>
        <taxon>Pseudonocardiales</taxon>
        <taxon>Pseudonocardiaceae</taxon>
        <taxon>Saccharopolyspora</taxon>
    </lineage>
</organism>
<keyword evidence="3" id="KW-0645">Protease</keyword>
<dbReference type="PANTHER" id="PTHR30237:SF2">
    <property type="entry name" value="MUREIN TETRAPEPTIDE CARBOXYPEPTIDASE"/>
    <property type="match status" value="1"/>
</dbReference>
<dbReference type="InterPro" id="IPR040449">
    <property type="entry name" value="Peptidase_S66_N"/>
</dbReference>
<accession>A0A929B8T0</accession>
<keyword evidence="2" id="KW-0121">Carboxypeptidase</keyword>
<dbReference type="PANTHER" id="PTHR30237">
    <property type="entry name" value="MURAMOYLTETRAPEPTIDE CARBOXYPEPTIDASE"/>
    <property type="match status" value="1"/>
</dbReference>
<keyword evidence="10" id="KW-1185">Reference proteome</keyword>
<dbReference type="Gene3D" id="3.40.50.10740">
    <property type="entry name" value="Class I glutamine amidotransferase-like"/>
    <property type="match status" value="1"/>
</dbReference>
<evidence type="ECO:0000256" key="1">
    <source>
        <dbReference type="ARBA" id="ARBA00010233"/>
    </source>
</evidence>
<dbReference type="InterPro" id="IPR029062">
    <property type="entry name" value="Class_I_gatase-like"/>
</dbReference>
<dbReference type="Gene3D" id="3.50.30.60">
    <property type="entry name" value="LD-carboxypeptidase A C-terminal domain-like"/>
    <property type="match status" value="1"/>
</dbReference>
<dbReference type="InterPro" id="IPR040921">
    <property type="entry name" value="Peptidase_S66C"/>
</dbReference>
<feature type="domain" description="LD-carboxypeptidase N-terminal" evidence="7">
    <location>
        <begin position="18"/>
        <end position="136"/>
    </location>
</feature>
<evidence type="ECO:0000256" key="3">
    <source>
        <dbReference type="ARBA" id="ARBA00022670"/>
    </source>
</evidence>
<evidence type="ECO:0000256" key="6">
    <source>
        <dbReference type="PIRSR" id="PIRSR028757-1"/>
    </source>
</evidence>
<comment type="caution">
    <text evidence="9">The sequence shown here is derived from an EMBL/GenBank/DDBJ whole genome shotgun (WGS) entry which is preliminary data.</text>
</comment>
<dbReference type="GO" id="GO:0004180">
    <property type="term" value="F:carboxypeptidase activity"/>
    <property type="evidence" value="ECO:0007669"/>
    <property type="project" value="UniProtKB-KW"/>
</dbReference>
<evidence type="ECO:0000256" key="4">
    <source>
        <dbReference type="ARBA" id="ARBA00022801"/>
    </source>
</evidence>
<dbReference type="GO" id="GO:0008236">
    <property type="term" value="F:serine-type peptidase activity"/>
    <property type="evidence" value="ECO:0007669"/>
    <property type="project" value="UniProtKB-KW"/>
</dbReference>
<dbReference type="InterPro" id="IPR027478">
    <property type="entry name" value="LdcA_N"/>
</dbReference>
<feature type="active site" description="Nucleophile" evidence="6">
    <location>
        <position position="118"/>
    </location>
</feature>
<dbReference type="Pfam" id="PF02016">
    <property type="entry name" value="Peptidase_S66"/>
    <property type="match status" value="1"/>
</dbReference>
<comment type="similarity">
    <text evidence="1">Belongs to the peptidase S66 family.</text>
</comment>
<reference evidence="9" key="1">
    <citation type="submission" date="2020-10" db="EMBL/GenBank/DDBJ databases">
        <title>Diversity and distribution of actinomycetes associated with coral in the coast of Hainan.</title>
        <authorList>
            <person name="Li F."/>
        </authorList>
    </citation>
    <scope>NUCLEOTIDE SEQUENCE</scope>
    <source>
        <strain evidence="9">HNM0983</strain>
    </source>
</reference>
<proteinExistence type="inferred from homology"/>
<dbReference type="SUPFAM" id="SSF52317">
    <property type="entry name" value="Class I glutamine amidotransferase-like"/>
    <property type="match status" value="1"/>
</dbReference>
<dbReference type="AlphaFoldDB" id="A0A929B8T0"/>
<gene>
    <name evidence="9" type="ORF">IQ251_03515</name>
</gene>
<name>A0A929B8T0_9PSEU</name>
<dbReference type="SUPFAM" id="SSF141986">
    <property type="entry name" value="LD-carboxypeptidase A C-terminal domain-like"/>
    <property type="match status" value="1"/>
</dbReference>
<protein>
    <submittedName>
        <fullName evidence="9">LD-carboxypeptidase</fullName>
    </submittedName>
</protein>
<dbReference type="CDD" id="cd07025">
    <property type="entry name" value="Peptidase_S66"/>
    <property type="match status" value="1"/>
</dbReference>
<keyword evidence="4" id="KW-0378">Hydrolase</keyword>